<dbReference type="Pfam" id="PF01424">
    <property type="entry name" value="R3H"/>
    <property type="match status" value="1"/>
</dbReference>
<dbReference type="InterPro" id="IPR001374">
    <property type="entry name" value="R3H_dom"/>
</dbReference>
<feature type="region of interest" description="Jag_N domain" evidence="6">
    <location>
        <begin position="5"/>
        <end position="55"/>
    </location>
</feature>
<dbReference type="CDD" id="cd02644">
    <property type="entry name" value="R3H_jag"/>
    <property type="match status" value="1"/>
</dbReference>
<dbReference type="GO" id="GO:0005737">
    <property type="term" value="C:cytoplasm"/>
    <property type="evidence" value="ECO:0007669"/>
    <property type="project" value="UniProtKB-SubCell"/>
</dbReference>
<dbReference type="GO" id="GO:0008360">
    <property type="term" value="P:regulation of cell shape"/>
    <property type="evidence" value="ECO:0007669"/>
    <property type="project" value="UniProtKB-KW"/>
</dbReference>
<dbReference type="SMART" id="SM00393">
    <property type="entry name" value="R3H"/>
    <property type="match status" value="1"/>
</dbReference>
<comment type="subcellular location">
    <subcellularLocation>
        <location evidence="6">Cytoplasm</location>
    </subcellularLocation>
</comment>
<proteinExistence type="inferred from homology"/>
<gene>
    <name evidence="6" type="primary">khpB</name>
    <name evidence="6" type="synonym">eloR</name>
    <name evidence="8" type="ORF">E3J62_00150</name>
</gene>
<evidence type="ECO:0000259" key="7">
    <source>
        <dbReference type="PROSITE" id="PS51061"/>
    </source>
</evidence>
<dbReference type="PANTHER" id="PTHR35800">
    <property type="entry name" value="PROTEIN JAG"/>
    <property type="match status" value="1"/>
</dbReference>
<dbReference type="PANTHER" id="PTHR35800:SF1">
    <property type="entry name" value="RNA-BINDING PROTEIN KHPB"/>
    <property type="match status" value="1"/>
</dbReference>
<comment type="caution">
    <text evidence="8">The sequence shown here is derived from an EMBL/GenBank/DDBJ whole genome shotgun (WGS) entry which is preliminary data.</text>
</comment>
<sequence>MKFVEEEGKTVEEAIEKAMEKLGIEPAQARIEIIDEGSTGGILGIGRKPARVRVSAMDKASPSEVRELVQKLLLLMAFDSKVAVNEKEGVFTADISIGELDGLLIGREGRTLEALQHITNRIAGRMYPGVRVNVDVGGYKARHNQLLRRKAKETAERVRRFGKEVTMDPLQSRERRIVHLALQNDPDVRTYTVGNGPARNVVVAPREKSKEDRPSEPA</sequence>
<name>A0A523UZB3_UNCT6</name>
<dbReference type="GO" id="GO:0071555">
    <property type="term" value="P:cell wall organization"/>
    <property type="evidence" value="ECO:0007669"/>
    <property type="project" value="UniProtKB-KW"/>
</dbReference>
<comment type="domain">
    <text evidence="6">Has an N-terminal Jag-N domain and 2 RNA-binding domains (KH and R3H).</text>
</comment>
<dbReference type="Gene3D" id="3.30.30.80">
    <property type="entry name" value="probable RNA-binding protein from clostridium symbiosum atcc 14940"/>
    <property type="match status" value="1"/>
</dbReference>
<dbReference type="GO" id="GO:0009252">
    <property type="term" value="P:peptidoglycan biosynthetic process"/>
    <property type="evidence" value="ECO:0007669"/>
    <property type="project" value="UniProtKB-UniRule"/>
</dbReference>
<comment type="similarity">
    <text evidence="6">Belongs to the KhpB RNA-binding protein family.</text>
</comment>
<dbReference type="CDD" id="cd02414">
    <property type="entry name" value="KH-II_Jag"/>
    <property type="match status" value="1"/>
</dbReference>
<dbReference type="SMART" id="SM01245">
    <property type="entry name" value="Jag_N"/>
    <property type="match status" value="1"/>
</dbReference>
<keyword evidence="3 6" id="KW-0133">Cell shape</keyword>
<dbReference type="EMBL" id="SOJN01000005">
    <property type="protein sequence ID" value="TET47854.1"/>
    <property type="molecule type" value="Genomic_DNA"/>
</dbReference>
<feature type="domain" description="R3H" evidence="7">
    <location>
        <begin position="141"/>
        <end position="207"/>
    </location>
</feature>
<dbReference type="InterPro" id="IPR038247">
    <property type="entry name" value="Jag_N_dom_sf"/>
</dbReference>
<dbReference type="InterPro" id="IPR039247">
    <property type="entry name" value="KhpB"/>
</dbReference>
<comment type="subunit">
    <text evidence="6">Forms a complex with KhpA.</text>
</comment>
<evidence type="ECO:0000256" key="6">
    <source>
        <dbReference type="HAMAP-Rule" id="MF_00867"/>
    </source>
</evidence>
<keyword evidence="4 6" id="KW-0143">Chaperone</keyword>
<keyword evidence="1 6" id="KW-0963">Cytoplasm</keyword>
<keyword evidence="5 6" id="KW-0961">Cell wall biogenesis/degradation</keyword>
<dbReference type="GO" id="GO:0003723">
    <property type="term" value="F:RNA binding"/>
    <property type="evidence" value="ECO:0007669"/>
    <property type="project" value="UniProtKB-UniRule"/>
</dbReference>
<evidence type="ECO:0000256" key="3">
    <source>
        <dbReference type="ARBA" id="ARBA00022960"/>
    </source>
</evidence>
<dbReference type="Pfam" id="PF14804">
    <property type="entry name" value="Jag_N"/>
    <property type="match status" value="1"/>
</dbReference>
<dbReference type="AlphaFoldDB" id="A0A523UZB3"/>
<accession>A0A523UZB3</accession>
<evidence type="ECO:0000313" key="8">
    <source>
        <dbReference type="EMBL" id="TET47854.1"/>
    </source>
</evidence>
<dbReference type="Gene3D" id="3.30.1370.50">
    <property type="entry name" value="R3H-like domain"/>
    <property type="match status" value="1"/>
</dbReference>
<dbReference type="PROSITE" id="PS51061">
    <property type="entry name" value="R3H"/>
    <property type="match status" value="1"/>
</dbReference>
<dbReference type="InterPro" id="IPR038008">
    <property type="entry name" value="Jag_KH"/>
</dbReference>
<dbReference type="InterPro" id="IPR034079">
    <property type="entry name" value="R3H_KhpB"/>
</dbReference>
<dbReference type="HAMAP" id="MF_00867">
    <property type="entry name" value="KhpB"/>
    <property type="match status" value="1"/>
</dbReference>
<dbReference type="Proteomes" id="UP000315525">
    <property type="component" value="Unassembled WGS sequence"/>
</dbReference>
<evidence type="ECO:0000256" key="4">
    <source>
        <dbReference type="ARBA" id="ARBA00023186"/>
    </source>
</evidence>
<evidence type="ECO:0000256" key="2">
    <source>
        <dbReference type="ARBA" id="ARBA00022884"/>
    </source>
</evidence>
<dbReference type="Gene3D" id="3.30.300.20">
    <property type="match status" value="1"/>
</dbReference>
<organism evidence="8 9">
    <name type="scientific">candidate division TA06 bacterium</name>
    <dbReference type="NCBI Taxonomy" id="2250710"/>
    <lineage>
        <taxon>Bacteria</taxon>
        <taxon>Bacteria division TA06</taxon>
    </lineage>
</organism>
<protein>
    <recommendedName>
        <fullName evidence="6">RNA-binding protein KhpB</fullName>
    </recommendedName>
    <alternativeName>
        <fullName evidence="6">RNA-binding protein EloR</fullName>
    </alternativeName>
</protein>
<keyword evidence="2 6" id="KW-0694">RNA-binding</keyword>
<evidence type="ECO:0000256" key="1">
    <source>
        <dbReference type="ARBA" id="ARBA00022490"/>
    </source>
</evidence>
<dbReference type="SUPFAM" id="SSF82708">
    <property type="entry name" value="R3H domain"/>
    <property type="match status" value="1"/>
</dbReference>
<comment type="function">
    <text evidence="6">A probable RNA chaperone. Forms a complex with KhpA which binds to cellular RNA and controls its expression. Plays a role in peptidoglycan (PG) homeostasis and cell length regulation.</text>
</comment>
<reference evidence="8 9" key="1">
    <citation type="submission" date="2019-03" db="EMBL/GenBank/DDBJ databases">
        <title>Metabolic potential of uncultured bacteria and archaea associated with petroleum seepage in deep-sea sediments.</title>
        <authorList>
            <person name="Dong X."/>
            <person name="Hubert C."/>
        </authorList>
    </citation>
    <scope>NUCLEOTIDE SEQUENCE [LARGE SCALE GENOMIC DNA]</scope>
    <source>
        <strain evidence="8">E44_bin18</strain>
    </source>
</reference>
<dbReference type="InterPro" id="IPR015946">
    <property type="entry name" value="KH_dom-like_a/b"/>
</dbReference>
<dbReference type="InterPro" id="IPR036867">
    <property type="entry name" value="R3H_dom_sf"/>
</dbReference>
<evidence type="ECO:0000313" key="9">
    <source>
        <dbReference type="Proteomes" id="UP000315525"/>
    </source>
</evidence>
<dbReference type="NCBIfam" id="NF041568">
    <property type="entry name" value="Jag_EloR"/>
    <property type="match status" value="1"/>
</dbReference>
<evidence type="ECO:0000256" key="5">
    <source>
        <dbReference type="ARBA" id="ARBA00023316"/>
    </source>
</evidence>
<dbReference type="InterPro" id="IPR032782">
    <property type="entry name" value="KhpB_N"/>
</dbReference>